<name>U4L6Y7_PYROM</name>
<dbReference type="EMBL" id="HF935274">
    <property type="protein sequence ID" value="CCX05800.1"/>
    <property type="molecule type" value="Genomic_DNA"/>
</dbReference>
<sequence length="77" mass="9017">MDRKLINLQQISLSYRLLRKGWAIGHIAKTQRQLTLSRKYFATADITPRVTSHYNTRKDSSLIWDSTFQNQHGLTIN</sequence>
<evidence type="ECO:0000313" key="2">
    <source>
        <dbReference type="Proteomes" id="UP000018144"/>
    </source>
</evidence>
<reference evidence="1 2" key="1">
    <citation type="journal article" date="2013" name="PLoS Genet.">
        <title>The genome and development-dependent transcriptomes of Pyronema confluens: a window into fungal evolution.</title>
        <authorList>
            <person name="Traeger S."/>
            <person name="Altegoer F."/>
            <person name="Freitag M."/>
            <person name="Gabaldon T."/>
            <person name="Kempken F."/>
            <person name="Kumar A."/>
            <person name="Marcet-Houben M."/>
            <person name="Poggeler S."/>
            <person name="Stajich J.E."/>
            <person name="Nowrousian M."/>
        </authorList>
    </citation>
    <scope>NUCLEOTIDE SEQUENCE [LARGE SCALE GENOMIC DNA]</scope>
    <source>
        <strain evidence="2">CBS 100304</strain>
        <tissue evidence="1">Vegetative mycelium</tissue>
    </source>
</reference>
<protein>
    <submittedName>
        <fullName evidence="1">Uncharacterized protein</fullName>
    </submittedName>
</protein>
<dbReference type="AlphaFoldDB" id="U4L6Y7"/>
<organism evidence="1 2">
    <name type="scientific">Pyronema omphalodes (strain CBS 100304)</name>
    <name type="common">Pyronema confluens</name>
    <dbReference type="NCBI Taxonomy" id="1076935"/>
    <lineage>
        <taxon>Eukaryota</taxon>
        <taxon>Fungi</taxon>
        <taxon>Dikarya</taxon>
        <taxon>Ascomycota</taxon>
        <taxon>Pezizomycotina</taxon>
        <taxon>Pezizomycetes</taxon>
        <taxon>Pezizales</taxon>
        <taxon>Pyronemataceae</taxon>
        <taxon>Pyronema</taxon>
    </lineage>
</organism>
<gene>
    <name evidence="1" type="ORF">PCON_05387</name>
</gene>
<accession>U4L6Y7</accession>
<keyword evidence="2" id="KW-1185">Reference proteome</keyword>
<evidence type="ECO:0000313" key="1">
    <source>
        <dbReference type="EMBL" id="CCX05800.1"/>
    </source>
</evidence>
<proteinExistence type="predicted"/>
<dbReference type="Proteomes" id="UP000018144">
    <property type="component" value="Unassembled WGS sequence"/>
</dbReference>